<keyword evidence="3" id="KW-1185">Reference proteome</keyword>
<accession>A0A812MRW2</accession>
<protein>
    <submittedName>
        <fullName evidence="2">Uncharacterized protein</fullName>
    </submittedName>
</protein>
<dbReference type="OrthoDB" id="431872at2759"/>
<proteinExistence type="predicted"/>
<dbReference type="EMBL" id="CAJNDS010001558">
    <property type="protein sequence ID" value="CAE7265484.1"/>
    <property type="molecule type" value="Genomic_DNA"/>
</dbReference>
<comment type="caution">
    <text evidence="2">The sequence shown here is derived from an EMBL/GenBank/DDBJ whole genome shotgun (WGS) entry which is preliminary data.</text>
</comment>
<evidence type="ECO:0000313" key="2">
    <source>
        <dbReference type="EMBL" id="CAE7265484.1"/>
    </source>
</evidence>
<gene>
    <name evidence="2" type="ORF">SNAT2548_LOCUS14021</name>
</gene>
<evidence type="ECO:0000256" key="1">
    <source>
        <dbReference type="SAM" id="MobiDB-lite"/>
    </source>
</evidence>
<organism evidence="2 3">
    <name type="scientific">Symbiodinium natans</name>
    <dbReference type="NCBI Taxonomy" id="878477"/>
    <lineage>
        <taxon>Eukaryota</taxon>
        <taxon>Sar</taxon>
        <taxon>Alveolata</taxon>
        <taxon>Dinophyceae</taxon>
        <taxon>Suessiales</taxon>
        <taxon>Symbiodiniaceae</taxon>
        <taxon>Symbiodinium</taxon>
    </lineage>
</organism>
<dbReference type="Proteomes" id="UP000604046">
    <property type="component" value="Unassembled WGS sequence"/>
</dbReference>
<feature type="region of interest" description="Disordered" evidence="1">
    <location>
        <begin position="1"/>
        <end position="84"/>
    </location>
</feature>
<feature type="compositionally biased region" description="Polar residues" evidence="1">
    <location>
        <begin position="13"/>
        <end position="36"/>
    </location>
</feature>
<reference evidence="2" key="1">
    <citation type="submission" date="2021-02" db="EMBL/GenBank/DDBJ databases">
        <authorList>
            <person name="Dougan E. K."/>
            <person name="Rhodes N."/>
            <person name="Thang M."/>
            <person name="Chan C."/>
        </authorList>
    </citation>
    <scope>NUCLEOTIDE SEQUENCE</scope>
</reference>
<dbReference type="AlphaFoldDB" id="A0A812MRW2"/>
<sequence>MGRRHGVPADQGRPTQARVSVNIFFTTSADQSSRPVSVNHRAGSGYQATGKGRGGKGYAKGRQEDGRPKPASERRNRWNQPRRE</sequence>
<evidence type="ECO:0000313" key="3">
    <source>
        <dbReference type="Proteomes" id="UP000604046"/>
    </source>
</evidence>
<name>A0A812MRW2_9DINO</name>
<feature type="compositionally biased region" description="Basic and acidic residues" evidence="1">
    <location>
        <begin position="61"/>
        <end position="84"/>
    </location>
</feature>